<name>A0A0B0P615_GOSAR</name>
<gene>
    <name evidence="2" type="ORF">F383_26348</name>
    <name evidence="3" type="ORF">F383_30558</name>
</gene>
<keyword evidence="1" id="KW-1133">Transmembrane helix</keyword>
<evidence type="ECO:0000256" key="1">
    <source>
        <dbReference type="SAM" id="Phobius"/>
    </source>
</evidence>
<organism evidence="2 4">
    <name type="scientific">Gossypium arboreum</name>
    <name type="common">Tree cotton</name>
    <name type="synonym">Gossypium nanking</name>
    <dbReference type="NCBI Taxonomy" id="29729"/>
    <lineage>
        <taxon>Eukaryota</taxon>
        <taxon>Viridiplantae</taxon>
        <taxon>Streptophyta</taxon>
        <taxon>Embryophyta</taxon>
        <taxon>Tracheophyta</taxon>
        <taxon>Spermatophyta</taxon>
        <taxon>Magnoliopsida</taxon>
        <taxon>eudicotyledons</taxon>
        <taxon>Gunneridae</taxon>
        <taxon>Pentapetalae</taxon>
        <taxon>rosids</taxon>
        <taxon>malvids</taxon>
        <taxon>Malvales</taxon>
        <taxon>Malvaceae</taxon>
        <taxon>Malvoideae</taxon>
        <taxon>Gossypium</taxon>
    </lineage>
</organism>
<accession>A0A0B0P615</accession>
<evidence type="ECO:0000313" key="4">
    <source>
        <dbReference type="Proteomes" id="UP000032142"/>
    </source>
</evidence>
<evidence type="ECO:0000313" key="2">
    <source>
        <dbReference type="EMBL" id="KHG20297.1"/>
    </source>
</evidence>
<protein>
    <submittedName>
        <fullName evidence="2">Uncharacterized protein</fullName>
    </submittedName>
</protein>
<evidence type="ECO:0000313" key="3">
    <source>
        <dbReference type="EMBL" id="KHG24170.1"/>
    </source>
</evidence>
<dbReference type="EMBL" id="KN427750">
    <property type="protein sequence ID" value="KHG24170.1"/>
    <property type="molecule type" value="Genomic_DNA"/>
</dbReference>
<reference evidence="4" key="2">
    <citation type="submission" date="2014-09" db="EMBL/GenBank/DDBJ databases">
        <authorList>
            <person name="Mudge J."/>
            <person name="Ramaraj T."/>
            <person name="Lindquist I.E."/>
            <person name="Bharti A.K."/>
            <person name="Sundararajan A."/>
            <person name="Cameron C.T."/>
            <person name="Woodward J.E."/>
            <person name="May G.D."/>
            <person name="Brubaker C."/>
            <person name="Broadhvest J."/>
            <person name="Wilkins T.A."/>
        </authorList>
    </citation>
    <scope>NUCLEOTIDE SEQUENCE</scope>
    <source>
        <strain evidence="4">cv. AKA8401</strain>
    </source>
</reference>
<keyword evidence="4" id="KW-1185">Reference proteome</keyword>
<keyword evidence="1" id="KW-0472">Membrane</keyword>
<sequence>MYRDLVLGICVLMNLAECVGLYLFKVIWYLAM</sequence>
<dbReference type="EMBL" id="KN415367">
    <property type="protein sequence ID" value="KHG20297.1"/>
    <property type="molecule type" value="Genomic_DNA"/>
</dbReference>
<proteinExistence type="predicted"/>
<dbReference type="AlphaFoldDB" id="A0A0B0P615"/>
<reference evidence="2" key="1">
    <citation type="submission" date="2014-09" db="EMBL/GenBank/DDBJ databases">
        <title>G. arboreum L. cv. AKA8401 A2 genome assembly version 1.0.</title>
        <authorList>
            <person name="Mudge J."/>
            <person name="Ramaraj T."/>
            <person name="Lindquist I.E."/>
            <person name="Bharti A.K."/>
            <person name="Sundararajan A."/>
            <person name="Cameron C.T."/>
            <person name="Woodward J.E."/>
            <person name="May G.D."/>
            <person name="Brubaker C."/>
            <person name="Broadhvest J."/>
            <person name="Wilkins T.A."/>
        </authorList>
    </citation>
    <scope>NUCLEOTIDE SEQUENCE</scope>
</reference>
<feature type="transmembrane region" description="Helical" evidence="1">
    <location>
        <begin position="6"/>
        <end position="31"/>
    </location>
</feature>
<keyword evidence="1" id="KW-0812">Transmembrane</keyword>
<dbReference type="Proteomes" id="UP000032142">
    <property type="component" value="Unassembled WGS sequence"/>
</dbReference>